<evidence type="ECO:0000313" key="1">
    <source>
        <dbReference type="EMBL" id="MSS01776.1"/>
    </source>
</evidence>
<dbReference type="InterPro" id="IPR032675">
    <property type="entry name" value="LRR_dom_sf"/>
</dbReference>
<gene>
    <name evidence="1" type="ORF">FYJ50_06655</name>
</gene>
<dbReference type="Pfam" id="PF13306">
    <property type="entry name" value="LRR_5"/>
    <property type="match status" value="1"/>
</dbReference>
<dbReference type="RefSeq" id="WP_154460366.1">
    <property type="nucleotide sequence ID" value="NZ_VUMM01000012.1"/>
</dbReference>
<dbReference type="Gene3D" id="3.80.10.10">
    <property type="entry name" value="Ribonuclease Inhibitor"/>
    <property type="match status" value="1"/>
</dbReference>
<evidence type="ECO:0000313" key="2">
    <source>
        <dbReference type="Proteomes" id="UP000470082"/>
    </source>
</evidence>
<dbReference type="InterPro" id="IPR026906">
    <property type="entry name" value="LRR_5"/>
</dbReference>
<proteinExistence type="predicted"/>
<dbReference type="Proteomes" id="UP000470082">
    <property type="component" value="Unassembled WGS sequence"/>
</dbReference>
<accession>A0A7X2T4F4</accession>
<sequence length="296" mass="35661">MKYQFYYKEKKDGSLCLMKVYGQYGMVEIPETINGKQVSEIGPYCFSYSKVEDSFFYTESIDGIELSCDEIEEVYLPRSIQKINSYAFYNCRNLKKLKIYEIKELGSDVFMNCLSLHTIQMDSFSHLKNILKQISWNIVIQTPSFSLFFPEYYEIYDEIGPAHIFGIHIEGEGYRMRQCFQTNRFLFEEYDKCFDKLKNEEKEEIVCQVAYYRLYYPYHLNDKEVYEQYIMKHLPSFSKLLNVENLFYFEKYLNIETIDSLIQKGIESENPLFVTKCMELKRKKFKKRTYDFEDFI</sequence>
<protein>
    <submittedName>
        <fullName evidence="1">Leucine-rich repeat protein</fullName>
    </submittedName>
</protein>
<dbReference type="AlphaFoldDB" id="A0A7X2T4F4"/>
<name>A0A7X2T4F4_9FIRM</name>
<comment type="caution">
    <text evidence="1">The sequence shown here is derived from an EMBL/GenBank/DDBJ whole genome shotgun (WGS) entry which is preliminary data.</text>
</comment>
<dbReference type="EMBL" id="VUMM01000012">
    <property type="protein sequence ID" value="MSS01776.1"/>
    <property type="molecule type" value="Genomic_DNA"/>
</dbReference>
<dbReference type="SUPFAM" id="SSF52058">
    <property type="entry name" value="L domain-like"/>
    <property type="match status" value="1"/>
</dbReference>
<reference evidence="1 2" key="1">
    <citation type="submission" date="2019-08" db="EMBL/GenBank/DDBJ databases">
        <title>In-depth cultivation of the pig gut microbiome towards novel bacterial diversity and tailored functional studies.</title>
        <authorList>
            <person name="Wylensek D."/>
            <person name="Hitch T.C.A."/>
            <person name="Clavel T."/>
        </authorList>
    </citation>
    <scope>NUCLEOTIDE SEQUENCE [LARGE SCALE GENOMIC DNA]</scope>
    <source>
        <strain evidence="1 2">LKV-178-WT-2G</strain>
    </source>
</reference>
<keyword evidence="2" id="KW-1185">Reference proteome</keyword>
<organism evidence="1 2">
    <name type="scientific">Floccifex porci</name>
    <dbReference type="NCBI Taxonomy" id="2606629"/>
    <lineage>
        <taxon>Bacteria</taxon>
        <taxon>Bacillati</taxon>
        <taxon>Bacillota</taxon>
        <taxon>Erysipelotrichia</taxon>
        <taxon>Erysipelotrichales</taxon>
        <taxon>Erysipelotrichaceae</taxon>
        <taxon>Floccifex</taxon>
    </lineage>
</organism>